<evidence type="ECO:0000313" key="2">
    <source>
        <dbReference type="Proteomes" id="UP000318681"/>
    </source>
</evidence>
<accession>A0A558R4E1</accession>
<name>A0A558R4E1_9SPHN</name>
<dbReference type="AlphaFoldDB" id="A0A558R4E1"/>
<dbReference type="OrthoDB" id="7595402at2"/>
<gene>
    <name evidence="1" type="ORF">FOY91_10345</name>
</gene>
<evidence type="ECO:0000313" key="1">
    <source>
        <dbReference type="EMBL" id="TVV74264.1"/>
    </source>
</evidence>
<dbReference type="EMBL" id="VNIM01000036">
    <property type="protein sequence ID" value="TVV74264.1"/>
    <property type="molecule type" value="Genomic_DNA"/>
</dbReference>
<proteinExistence type="predicted"/>
<comment type="caution">
    <text evidence="1">The sequence shown here is derived from an EMBL/GenBank/DDBJ whole genome shotgun (WGS) entry which is preliminary data.</text>
</comment>
<organism evidence="1 2">
    <name type="scientific">Alterirhizorhabdus solaris</name>
    <dbReference type="NCBI Taxonomy" id="2529389"/>
    <lineage>
        <taxon>Bacteria</taxon>
        <taxon>Pseudomonadati</taxon>
        <taxon>Pseudomonadota</taxon>
        <taxon>Alphaproteobacteria</taxon>
        <taxon>Sphingomonadales</taxon>
        <taxon>Rhizorhabdaceae</taxon>
        <taxon>Alterirhizorhabdus</taxon>
    </lineage>
</organism>
<keyword evidence="2" id="KW-1185">Reference proteome</keyword>
<reference evidence="1 2" key="1">
    <citation type="submission" date="2019-07" db="EMBL/GenBank/DDBJ databases">
        <title>Sphingomonas solaris sp. nov., isolated from a solar panel from Boston, Massachusetts.</title>
        <authorList>
            <person name="Tanner K."/>
            <person name="Pascual J."/>
            <person name="Mancuso C."/>
            <person name="Pereto J."/>
            <person name="Khalil A."/>
            <person name="Vilanova C."/>
        </authorList>
    </citation>
    <scope>NUCLEOTIDE SEQUENCE [LARGE SCALE GENOMIC DNA]</scope>
    <source>
        <strain evidence="1 2">R4DWN</strain>
    </source>
</reference>
<dbReference type="Proteomes" id="UP000318681">
    <property type="component" value="Unassembled WGS sequence"/>
</dbReference>
<protein>
    <submittedName>
        <fullName evidence="1">Uncharacterized protein</fullName>
    </submittedName>
</protein>
<sequence>MPIVTLLLASAGCGGGGARPVAAAAVSDGIPLGALPRQALGTGQCGLFLWKPGAGARLVLMAKSGPPPFARLILDGRTLDLPRLGGDAPADATADVTPRYGDGQTTAALDLTIEPRRGLSDGAVAHGSLRIERAGGEGFVVPVSGLLGCG</sequence>